<dbReference type="InterPro" id="IPR041460">
    <property type="entry name" value="Molybdopterin_N"/>
</dbReference>
<dbReference type="InterPro" id="IPR006311">
    <property type="entry name" value="TAT_signal"/>
</dbReference>
<evidence type="ECO:0000256" key="1">
    <source>
        <dbReference type="ARBA" id="ARBA00001942"/>
    </source>
</evidence>
<dbReference type="InterPro" id="IPR036909">
    <property type="entry name" value="Cyt_c-like_dom_sf"/>
</dbReference>
<gene>
    <name evidence="10" type="ORF">JMA39_12450</name>
</gene>
<accession>A0ABS1SZH2</accession>
<keyword evidence="11" id="KW-1185">Reference proteome</keyword>
<evidence type="ECO:0000256" key="6">
    <source>
        <dbReference type="ARBA" id="ARBA00023002"/>
    </source>
</evidence>
<dbReference type="PROSITE" id="PS51318">
    <property type="entry name" value="TAT"/>
    <property type="match status" value="1"/>
</dbReference>
<feature type="domain" description="Molybdopterin oxidoreductase N-terminal" evidence="9">
    <location>
        <begin position="40"/>
        <end position="82"/>
    </location>
</feature>
<protein>
    <submittedName>
        <fullName evidence="10">Molybdopterin-dependent oxidoreductase</fullName>
    </submittedName>
</protein>
<evidence type="ECO:0000256" key="2">
    <source>
        <dbReference type="ARBA" id="ARBA00010312"/>
    </source>
</evidence>
<dbReference type="Pfam" id="PF01568">
    <property type="entry name" value="Molydop_binding"/>
    <property type="match status" value="1"/>
</dbReference>
<proteinExistence type="inferred from homology"/>
<sequence>MTLTRRDFIKSAFASTIAAQGLTLFPAGKVFADDTQTIPHASHYGPFNAVVKDGVLIGVQPLKDIDPLPTKMLLEGILSRTYSDTRVKYPMVRKSYFENPLGDHKPHLRGKEPFVRVDWNTAIAMVSTAIANTIAKHGNQAIFSSSYGGWSHAGLMRPQTLQGRFFNLIGGQSACSGDYSAGASEVILPHVIGDMEVYSPQTAWQVIEDNTELMLLVGCDPYKTNRIEFRVADHAMHKHWQGFAKKGIKFISINPQQTQTDKAMASEMINIRPNTDVALFTAMSYHIYQSDLYDKAYIEKYTVGFKQYLDYLKGTDDNIAKTPEWAESITGVSAKQIRKLAEEVIKKRTQICAGWSLQRAQHGEMIHWAIINFAAMAGKIGKPGEGAGFSWHYGNGGMPVSGKKMPVGLSQGRNPITARCPVVLISEMLNNPGSNYTRNGQNLKFPSAKLIYNAGNNLLSHQQNTNELIQALNNNVETIINQDPWWCASSVYADIVLPSTTTLERNDISSGGTYSNNKIYAMKQVLKPVGESWNDYEIFSALAKIFNVQQQFTQGKTFMQHLKDAYAASDASESFDSFWQKGVTHLSTPKVADNWVRHSDFYHDPIKHPLHTPSGKIELYCEQIKSYNLPDCPPMPEWIPPAEWLGNAKPEQVHVLSPHPWMRLHSQMANADVNSYESVDGRQFALINKDDAAKRGIKDGDLIEVYNERGALLAGAKIADNVMPGVIYIHEGAWLQLDSKGRCNSGSINMLTSARPSSGLSQGTSANTCLAAFKKCLDPESPNKAYQPPKIETEKSPFDIKSLGLAASLKSIKSVKQQTQSKGEKIFYHACTMCHAAPNPADHSYEQWQGITRSMFPRAGLNPDEQAEVLKFLKQHAKQ</sequence>
<dbReference type="InterPro" id="IPR006656">
    <property type="entry name" value="Mopterin_OxRdtase"/>
</dbReference>
<evidence type="ECO:0000313" key="11">
    <source>
        <dbReference type="Proteomes" id="UP000604898"/>
    </source>
</evidence>
<evidence type="ECO:0000259" key="9">
    <source>
        <dbReference type="Pfam" id="PF18364"/>
    </source>
</evidence>
<keyword evidence="4" id="KW-0479">Metal-binding</keyword>
<dbReference type="EMBL" id="JAESVD010000006">
    <property type="protein sequence ID" value="MBL4913931.1"/>
    <property type="molecule type" value="Genomic_DNA"/>
</dbReference>
<keyword evidence="6" id="KW-0560">Oxidoreductase</keyword>
<evidence type="ECO:0000313" key="10">
    <source>
        <dbReference type="EMBL" id="MBL4913931.1"/>
    </source>
</evidence>
<reference evidence="10 11" key="1">
    <citation type="submission" date="2021-01" db="EMBL/GenBank/DDBJ databases">
        <title>Genome sequence of Shewanella schlegeliana JCM 11561.</title>
        <authorList>
            <person name="Zhang H."/>
            <person name="Li C."/>
        </authorList>
    </citation>
    <scope>NUCLEOTIDE SEQUENCE [LARGE SCALE GENOMIC DNA]</scope>
    <source>
        <strain evidence="10 11">JCM 11561</strain>
    </source>
</reference>
<dbReference type="SUPFAM" id="SSF53706">
    <property type="entry name" value="Formate dehydrogenase/DMSO reductase, domains 1-3"/>
    <property type="match status" value="1"/>
</dbReference>
<dbReference type="Gene3D" id="3.40.50.740">
    <property type="match status" value="1"/>
</dbReference>
<evidence type="ECO:0000256" key="3">
    <source>
        <dbReference type="ARBA" id="ARBA00022505"/>
    </source>
</evidence>
<dbReference type="PANTHER" id="PTHR43742:SF10">
    <property type="entry name" value="TRIMETHYLAMINE-N-OXIDE REDUCTASE 2"/>
    <property type="match status" value="1"/>
</dbReference>
<dbReference type="InterPro" id="IPR006657">
    <property type="entry name" value="MoPterin_dinucl-bd_dom"/>
</dbReference>
<dbReference type="RefSeq" id="WP_202722183.1">
    <property type="nucleotide sequence ID" value="NZ_BPEX01000005.1"/>
</dbReference>
<organism evidence="10 11">
    <name type="scientific">Shewanella schlegeliana</name>
    <dbReference type="NCBI Taxonomy" id="190308"/>
    <lineage>
        <taxon>Bacteria</taxon>
        <taxon>Pseudomonadati</taxon>
        <taxon>Pseudomonadota</taxon>
        <taxon>Gammaproteobacteria</taxon>
        <taxon>Alteromonadales</taxon>
        <taxon>Shewanellaceae</taxon>
        <taxon>Shewanella</taxon>
    </lineage>
</organism>
<evidence type="ECO:0000259" key="8">
    <source>
        <dbReference type="Pfam" id="PF01568"/>
    </source>
</evidence>
<dbReference type="Gene3D" id="3.40.228.10">
    <property type="entry name" value="Dimethylsulfoxide Reductase, domain 2"/>
    <property type="match status" value="1"/>
</dbReference>
<keyword evidence="3" id="KW-0500">Molybdenum</keyword>
<dbReference type="PANTHER" id="PTHR43742">
    <property type="entry name" value="TRIMETHYLAMINE-N-OXIDE REDUCTASE"/>
    <property type="match status" value="1"/>
</dbReference>
<feature type="domain" description="Molybdopterin dinucleotide-binding" evidence="8">
    <location>
        <begin position="655"/>
        <end position="769"/>
    </location>
</feature>
<evidence type="ECO:0000259" key="7">
    <source>
        <dbReference type="Pfam" id="PF00384"/>
    </source>
</evidence>
<feature type="domain" description="Molybdopterin oxidoreductase" evidence="7">
    <location>
        <begin position="86"/>
        <end position="544"/>
    </location>
</feature>
<dbReference type="Pfam" id="PF00384">
    <property type="entry name" value="Molybdopterin"/>
    <property type="match status" value="1"/>
</dbReference>
<dbReference type="Proteomes" id="UP000604898">
    <property type="component" value="Unassembled WGS sequence"/>
</dbReference>
<keyword evidence="5" id="KW-0732">Signal</keyword>
<evidence type="ECO:0000256" key="4">
    <source>
        <dbReference type="ARBA" id="ARBA00022723"/>
    </source>
</evidence>
<dbReference type="InterPro" id="IPR009010">
    <property type="entry name" value="Asp_de-COase-like_dom_sf"/>
</dbReference>
<comment type="similarity">
    <text evidence="2">Belongs to the prokaryotic molybdopterin-containing oxidoreductase family.</text>
</comment>
<dbReference type="InterPro" id="IPR050612">
    <property type="entry name" value="Prok_Mopterin_Oxidored"/>
</dbReference>
<dbReference type="Pfam" id="PF18364">
    <property type="entry name" value="Molybdopterin_N"/>
    <property type="match status" value="1"/>
</dbReference>
<dbReference type="Gene3D" id="2.40.40.20">
    <property type="match status" value="1"/>
</dbReference>
<comment type="caution">
    <text evidence="10">The sequence shown here is derived from an EMBL/GenBank/DDBJ whole genome shotgun (WGS) entry which is preliminary data.</text>
</comment>
<dbReference type="Gene3D" id="3.90.55.10">
    <property type="entry name" value="Dimethylsulfoxide Reductase, domain 3"/>
    <property type="match status" value="1"/>
</dbReference>
<dbReference type="SUPFAM" id="SSF46626">
    <property type="entry name" value="Cytochrome c"/>
    <property type="match status" value="1"/>
</dbReference>
<comment type="cofactor">
    <cofactor evidence="1">
        <name>Mo-bis(molybdopterin guanine dinucleotide)</name>
        <dbReference type="ChEBI" id="CHEBI:60539"/>
    </cofactor>
</comment>
<evidence type="ECO:0000256" key="5">
    <source>
        <dbReference type="ARBA" id="ARBA00022729"/>
    </source>
</evidence>
<dbReference type="SUPFAM" id="SSF50692">
    <property type="entry name" value="ADC-like"/>
    <property type="match status" value="1"/>
</dbReference>
<name>A0ABS1SZH2_9GAMM</name>